<keyword evidence="5" id="KW-1185">Reference proteome</keyword>
<reference evidence="4 5" key="1">
    <citation type="journal article" date="2018" name="Biotechnol. Biofuels">
        <title>Integrative visual omics of the white-rot fungus Polyporus brumalis exposes the biotechnological potential of its oxidative enzymes for delignifying raw plant biomass.</title>
        <authorList>
            <person name="Miyauchi S."/>
            <person name="Rancon A."/>
            <person name="Drula E."/>
            <person name="Hage H."/>
            <person name="Chaduli D."/>
            <person name="Favel A."/>
            <person name="Grisel S."/>
            <person name="Henrissat B."/>
            <person name="Herpoel-Gimbert I."/>
            <person name="Ruiz-Duenas F.J."/>
            <person name="Chevret D."/>
            <person name="Hainaut M."/>
            <person name="Lin J."/>
            <person name="Wang M."/>
            <person name="Pangilinan J."/>
            <person name="Lipzen A."/>
            <person name="Lesage-Meessen L."/>
            <person name="Navarro D."/>
            <person name="Riley R."/>
            <person name="Grigoriev I.V."/>
            <person name="Zhou S."/>
            <person name="Raouche S."/>
            <person name="Rosso M.N."/>
        </authorList>
    </citation>
    <scope>NUCLEOTIDE SEQUENCE [LARGE SCALE GENOMIC DNA]</scope>
    <source>
        <strain evidence="4 5">BRFM 1820</strain>
    </source>
</reference>
<evidence type="ECO:0000313" key="4">
    <source>
        <dbReference type="EMBL" id="RDX40434.1"/>
    </source>
</evidence>
<keyword evidence="2" id="KW-1133">Transmembrane helix</keyword>
<proteinExistence type="predicted"/>
<organism evidence="4 5">
    <name type="scientific">Lentinus brumalis</name>
    <dbReference type="NCBI Taxonomy" id="2498619"/>
    <lineage>
        <taxon>Eukaryota</taxon>
        <taxon>Fungi</taxon>
        <taxon>Dikarya</taxon>
        <taxon>Basidiomycota</taxon>
        <taxon>Agaricomycotina</taxon>
        <taxon>Agaricomycetes</taxon>
        <taxon>Polyporales</taxon>
        <taxon>Polyporaceae</taxon>
        <taxon>Lentinus</taxon>
    </lineage>
</organism>
<dbReference type="InterPro" id="IPR046496">
    <property type="entry name" value="DUF6589"/>
</dbReference>
<keyword evidence="2" id="KW-0812">Transmembrane</keyword>
<dbReference type="EMBL" id="KZ857556">
    <property type="protein sequence ID" value="RDX40434.1"/>
    <property type="molecule type" value="Genomic_DNA"/>
</dbReference>
<dbReference type="Pfam" id="PF20231">
    <property type="entry name" value="DUF6589"/>
    <property type="match status" value="1"/>
</dbReference>
<dbReference type="Proteomes" id="UP000256964">
    <property type="component" value="Unassembled WGS sequence"/>
</dbReference>
<name>A0A371CJG6_9APHY</name>
<dbReference type="STRING" id="139420.A0A371CJG6"/>
<feature type="compositionally biased region" description="Basic and acidic residues" evidence="1">
    <location>
        <begin position="1"/>
        <end position="17"/>
    </location>
</feature>
<evidence type="ECO:0000259" key="3">
    <source>
        <dbReference type="Pfam" id="PF20231"/>
    </source>
</evidence>
<dbReference type="OrthoDB" id="4743193at2759"/>
<dbReference type="AlphaFoldDB" id="A0A371CJG6"/>
<feature type="transmembrane region" description="Helical" evidence="2">
    <location>
        <begin position="98"/>
        <end position="122"/>
    </location>
</feature>
<evidence type="ECO:0000256" key="2">
    <source>
        <dbReference type="SAM" id="Phobius"/>
    </source>
</evidence>
<feature type="domain" description="DUF6589" evidence="3">
    <location>
        <begin position="33"/>
        <end position="238"/>
    </location>
</feature>
<keyword evidence="2" id="KW-0472">Membrane</keyword>
<accession>A0A371CJG6</accession>
<evidence type="ECO:0000313" key="5">
    <source>
        <dbReference type="Proteomes" id="UP000256964"/>
    </source>
</evidence>
<evidence type="ECO:0000256" key="1">
    <source>
        <dbReference type="SAM" id="MobiDB-lite"/>
    </source>
</evidence>
<sequence length="260" mass="29567">MENIKKRQYIEEEERRQLARRGARTGDRAPSSTSTHDGQAQIIENLLAQANLGEPSDFPGVHDLDDQVLLFHGDLGTGERIQGIRESRSIEKNDSRRLQYVVFILGLFHLQMVCADTLWRMYIEPKELRSDPNGLYQHMCKIHPHDSGRIGSKPGFRLMHDLVHQCAAGRMLDVWRTEAAKWNAAHATLEKFAASKPTWEHLEATSLDLVSAYIDKPTAKDEEFRNSSLILGQLLLYMFSRDRDVKGVVTNGDWGNCLGK</sequence>
<protein>
    <recommendedName>
        <fullName evidence="3">DUF6589 domain-containing protein</fullName>
    </recommendedName>
</protein>
<gene>
    <name evidence="4" type="ORF">OH76DRAFT_1490286</name>
</gene>
<feature type="region of interest" description="Disordered" evidence="1">
    <location>
        <begin position="1"/>
        <end position="38"/>
    </location>
</feature>